<reference evidence="2" key="1">
    <citation type="journal article" date="2020" name="BMC Genomics">
        <title>Correction to: Identification and distribution of gene clusters required for synthesis of sphingolipid metabolism inhibitors in diverse species of the filamentous fungus Fusarium.</title>
        <authorList>
            <person name="Kim H.S."/>
            <person name="Lohmar J.M."/>
            <person name="Busman M."/>
            <person name="Brown D.W."/>
            <person name="Naumann T.A."/>
            <person name="Divon H.H."/>
            <person name="Lysoe E."/>
            <person name="Uhlig S."/>
            <person name="Proctor R.H."/>
        </authorList>
    </citation>
    <scope>NUCLEOTIDE SEQUENCE</scope>
    <source>
        <strain evidence="2">NRRL 20472</strain>
    </source>
</reference>
<organism evidence="2 3">
    <name type="scientific">Fusarium sarcochroum</name>
    <dbReference type="NCBI Taxonomy" id="1208366"/>
    <lineage>
        <taxon>Eukaryota</taxon>
        <taxon>Fungi</taxon>
        <taxon>Dikarya</taxon>
        <taxon>Ascomycota</taxon>
        <taxon>Pezizomycotina</taxon>
        <taxon>Sordariomycetes</taxon>
        <taxon>Hypocreomycetidae</taxon>
        <taxon>Hypocreales</taxon>
        <taxon>Nectriaceae</taxon>
        <taxon>Fusarium</taxon>
        <taxon>Fusarium lateritium species complex</taxon>
    </lineage>
</organism>
<comment type="caution">
    <text evidence="2">The sequence shown here is derived from an EMBL/GenBank/DDBJ whole genome shotgun (WGS) entry which is preliminary data.</text>
</comment>
<keyword evidence="1" id="KW-0732">Signal</keyword>
<protein>
    <submittedName>
        <fullName evidence="2">Uncharacterized protein</fullName>
    </submittedName>
</protein>
<dbReference type="OrthoDB" id="5069331at2759"/>
<dbReference type="AlphaFoldDB" id="A0A8H4TMQ5"/>
<accession>A0A8H4TMQ5</accession>
<sequence>MFINSVKAVAILAAVAVATPSPRSPLAKRFTDGEDCTGDEVASSGQAGLFFAVDSNGYTVDCDEAGDASEANGYKCYVSNEDDESLGDFAKCPGDPAPKKNPDGTDVSIGEAIIDTYCKNAGSPAWANIPGCMIFGYYEAQGNPVKEAETGAYGICNTIFSGACTWFTDVASNIQKGMDRPCVDDPGSNACAFANPGK</sequence>
<feature type="chain" id="PRO_5034643554" evidence="1">
    <location>
        <begin position="19"/>
        <end position="198"/>
    </location>
</feature>
<proteinExistence type="predicted"/>
<evidence type="ECO:0000313" key="3">
    <source>
        <dbReference type="Proteomes" id="UP000622797"/>
    </source>
</evidence>
<keyword evidence="3" id="KW-1185">Reference proteome</keyword>
<reference evidence="2" key="2">
    <citation type="submission" date="2020-05" db="EMBL/GenBank/DDBJ databases">
        <authorList>
            <person name="Kim H.-S."/>
            <person name="Proctor R.H."/>
            <person name="Brown D.W."/>
        </authorList>
    </citation>
    <scope>NUCLEOTIDE SEQUENCE</scope>
    <source>
        <strain evidence="2">NRRL 20472</strain>
    </source>
</reference>
<dbReference type="EMBL" id="JABEXW010000626">
    <property type="protein sequence ID" value="KAF4960746.1"/>
    <property type="molecule type" value="Genomic_DNA"/>
</dbReference>
<dbReference type="Proteomes" id="UP000622797">
    <property type="component" value="Unassembled WGS sequence"/>
</dbReference>
<evidence type="ECO:0000313" key="2">
    <source>
        <dbReference type="EMBL" id="KAF4960746.1"/>
    </source>
</evidence>
<name>A0A8H4TMQ5_9HYPO</name>
<gene>
    <name evidence="2" type="ORF">FSARC_10375</name>
</gene>
<evidence type="ECO:0000256" key="1">
    <source>
        <dbReference type="SAM" id="SignalP"/>
    </source>
</evidence>
<feature type="signal peptide" evidence="1">
    <location>
        <begin position="1"/>
        <end position="18"/>
    </location>
</feature>